<dbReference type="SMART" id="SM00028">
    <property type="entry name" value="TPR"/>
    <property type="match status" value="5"/>
</dbReference>
<dbReference type="InterPro" id="IPR011990">
    <property type="entry name" value="TPR-like_helical_dom_sf"/>
</dbReference>
<dbReference type="Pfam" id="PF00515">
    <property type="entry name" value="TPR_1"/>
    <property type="match status" value="1"/>
</dbReference>
<feature type="repeat" description="TPR" evidence="1">
    <location>
        <begin position="433"/>
        <end position="466"/>
    </location>
</feature>
<protein>
    <submittedName>
        <fullName evidence="3">Tetratricopeptide repeat protein</fullName>
    </submittedName>
</protein>
<dbReference type="PANTHER" id="PTHR12558:SF13">
    <property type="entry name" value="CELL DIVISION CYCLE PROTEIN 27 HOMOLOG"/>
    <property type="match status" value="1"/>
</dbReference>
<evidence type="ECO:0000256" key="1">
    <source>
        <dbReference type="PROSITE-ProRule" id="PRU00339"/>
    </source>
</evidence>
<dbReference type="SUPFAM" id="SSF48452">
    <property type="entry name" value="TPR-like"/>
    <property type="match status" value="1"/>
</dbReference>
<dbReference type="PROSITE" id="PS50293">
    <property type="entry name" value="TPR_REGION"/>
    <property type="match status" value="1"/>
</dbReference>
<dbReference type="Gene3D" id="3.40.50.12080">
    <property type="match status" value="1"/>
</dbReference>
<dbReference type="PROSITE" id="PS50005">
    <property type="entry name" value="TPR"/>
    <property type="match status" value="3"/>
</dbReference>
<dbReference type="Proteomes" id="UP000320055">
    <property type="component" value="Unassembled WGS sequence"/>
</dbReference>
<name>A0A563VR06_9CYAN</name>
<dbReference type="PANTHER" id="PTHR12558">
    <property type="entry name" value="CELL DIVISION CYCLE 16,23,27"/>
    <property type="match status" value="1"/>
</dbReference>
<proteinExistence type="predicted"/>
<dbReference type="InterPro" id="IPR019734">
    <property type="entry name" value="TPR_rpt"/>
</dbReference>
<sequence>MKNCLIYGNCQIEPLREILETHSNFASNYQFIQLQPVHLLQKSNLEDLKSKIAKTDLFIHQLVSDDYQGIEQLGTNYLCSRLPSNSQKIAIPGAYFTGYHPAIINLKDGDGNKINEPCDYHDVNLLYLFDRGKTVSEAVALIQQDDFYQPEYVLKNLEITLNELRRREQDLDICISDFISQNYRKQKLFHTINHPDITILNYLAECILNLLELPVNNQPKHLNEVLDFTDFPIYPSVAQALKLDFDIKPQYRIKGETLSLKQTVELFFDFYAENRELVKLNIIQHQEKYAVTVCGIQVKSTQIFSTQILDRSHNSDNADDLLDCIRQQTFQDLLDLAEQHCNNDRHQEAISLCQAALKIDSQSIQGWRQLAHCYEAKGELKAAITASDRAISIDPEQADSTIHQARLLELQGKTLSAKKLYQQAISLDEAQPPWVYRHFGNVLMSENNPADATIAYQKAIALNPDFGAQIYLSLANAYCRQQQWQQAKNAYNKALDINPDLQEQIAQKLKNITANS</sequence>
<organism evidence="3 4">
    <name type="scientific">Hyella patelloides LEGE 07179</name>
    <dbReference type="NCBI Taxonomy" id="945734"/>
    <lineage>
        <taxon>Bacteria</taxon>
        <taxon>Bacillati</taxon>
        <taxon>Cyanobacteriota</taxon>
        <taxon>Cyanophyceae</taxon>
        <taxon>Pleurocapsales</taxon>
        <taxon>Hyellaceae</taxon>
        <taxon>Hyella</taxon>
    </lineage>
</organism>
<feature type="repeat" description="TPR" evidence="1">
    <location>
        <begin position="468"/>
        <end position="501"/>
    </location>
</feature>
<dbReference type="RefSeq" id="WP_144872159.1">
    <property type="nucleotide sequence ID" value="NZ_LR213971.1"/>
</dbReference>
<accession>A0A563VR06</accession>
<dbReference type="Gene3D" id="1.25.40.10">
    <property type="entry name" value="Tetratricopeptide repeat domain"/>
    <property type="match status" value="2"/>
</dbReference>
<dbReference type="EMBL" id="CAACVJ010000141">
    <property type="protein sequence ID" value="VEP13896.1"/>
    <property type="molecule type" value="Genomic_DNA"/>
</dbReference>
<keyword evidence="4" id="KW-1185">Reference proteome</keyword>
<dbReference type="AlphaFoldDB" id="A0A563VR06"/>
<dbReference type="OrthoDB" id="508816at2"/>
<feature type="repeat" description="TPR" evidence="1">
    <location>
        <begin position="364"/>
        <end position="397"/>
    </location>
</feature>
<evidence type="ECO:0000313" key="4">
    <source>
        <dbReference type="Proteomes" id="UP000320055"/>
    </source>
</evidence>
<dbReference type="Pfam" id="PF18588">
    <property type="entry name" value="WcbI"/>
    <property type="match status" value="1"/>
</dbReference>
<feature type="domain" description="Polysaccharide biosynthesis enzyme WcbI" evidence="2">
    <location>
        <begin position="3"/>
        <end position="214"/>
    </location>
</feature>
<dbReference type="InterPro" id="IPR041307">
    <property type="entry name" value="WcbI"/>
</dbReference>
<evidence type="ECO:0000259" key="2">
    <source>
        <dbReference type="Pfam" id="PF18588"/>
    </source>
</evidence>
<keyword evidence="1" id="KW-0802">TPR repeat</keyword>
<dbReference type="Pfam" id="PF14559">
    <property type="entry name" value="TPR_19"/>
    <property type="match status" value="1"/>
</dbReference>
<gene>
    <name evidence="3" type="ORF">H1P_2250014</name>
</gene>
<evidence type="ECO:0000313" key="3">
    <source>
        <dbReference type="EMBL" id="VEP13896.1"/>
    </source>
</evidence>
<reference evidence="3 4" key="1">
    <citation type="submission" date="2019-01" db="EMBL/GenBank/DDBJ databases">
        <authorList>
            <person name="Brito A."/>
        </authorList>
    </citation>
    <scope>NUCLEOTIDE SEQUENCE [LARGE SCALE GENOMIC DNA]</scope>
    <source>
        <strain evidence="3">1</strain>
    </source>
</reference>